<dbReference type="EMBL" id="CP032509">
    <property type="protein sequence ID" value="AZN71371.1"/>
    <property type="molecule type" value="Genomic_DNA"/>
</dbReference>
<sequence>MSAGFFIVEPNNVPQTSGSDDLAKLAALLETRLEQFIAMPAGSAVAACAQAKPVMLDRLATHPVDLLIAVDGAGRRERRMLATEGLRFLDPTAELPIVMDRLSALAALRMPVVAACGENWRWALVRAMAEMGRLETLITGLKLPKRPLPVVPMAVLDLFANGGMESRPAPRILVVGRIEASVSLYFDGLPPETARMLRFIEAEALVANVALLETVDAIIIVRDLERCHDLGLLSVTARLDIPRVWFIDDNPLVLAREDYHWAFYSEKRLTRLLEGFTGIFASTDALADALRHLHQQVFIFPPVLDRRLIPQAQPVSEELTVALAGGGFRSEAFQRDILPALHAVQADKPVHLVAPKSFAAAPQQMPKTTFLEPRQSFPQFVRAWRQGKPNVLVHPRSATENAPYKTPNALLVGLYLDAVPIVHADEPAYVALPEHPGFVKARTGREYQAAFAELMDPVARRTRLAALLELCESLFGGRTNEAALVRFMGSSRPPRPITKALKLGLPFRRAAGRIDRLFRQARHKLRR</sequence>
<organism evidence="1 2">
    <name type="scientific">Georhizobium profundi</name>
    <dbReference type="NCBI Taxonomy" id="2341112"/>
    <lineage>
        <taxon>Bacteria</taxon>
        <taxon>Pseudomonadati</taxon>
        <taxon>Pseudomonadota</taxon>
        <taxon>Alphaproteobacteria</taxon>
        <taxon>Hyphomicrobiales</taxon>
        <taxon>Rhizobiaceae</taxon>
        <taxon>Georhizobium</taxon>
    </lineage>
</organism>
<dbReference type="KEGG" id="abaw:D5400_08900"/>
<dbReference type="Proteomes" id="UP000268192">
    <property type="component" value="Chromosome"/>
</dbReference>
<protein>
    <submittedName>
        <fullName evidence="1">Uncharacterized protein</fullName>
    </submittedName>
</protein>
<accession>A0A3Q8XPY5</accession>
<reference evidence="1 2" key="1">
    <citation type="submission" date="2018-09" db="EMBL/GenBank/DDBJ databases">
        <title>Marinorhizobium profundi gen. nov., sp. nov., isolated from a deep-sea sediment sample from the New Britain Trench and proposal of Marinorhizobiaceae fam. nov. in the order Rhizobiales of the class Alphaproteobacteria.</title>
        <authorList>
            <person name="Cao J."/>
        </authorList>
    </citation>
    <scope>NUCLEOTIDE SEQUENCE [LARGE SCALE GENOMIC DNA]</scope>
    <source>
        <strain evidence="1 2">WS11</strain>
    </source>
</reference>
<dbReference type="AlphaFoldDB" id="A0A3Q8XPY5"/>
<name>A0A3Q8XPY5_9HYPH</name>
<proteinExistence type="predicted"/>
<evidence type="ECO:0000313" key="1">
    <source>
        <dbReference type="EMBL" id="AZN71371.1"/>
    </source>
</evidence>
<keyword evidence="2" id="KW-1185">Reference proteome</keyword>
<evidence type="ECO:0000313" key="2">
    <source>
        <dbReference type="Proteomes" id="UP000268192"/>
    </source>
</evidence>
<gene>
    <name evidence="1" type="ORF">D5400_08900</name>
</gene>
<dbReference type="RefSeq" id="WP_126009643.1">
    <property type="nucleotide sequence ID" value="NZ_CP032509.1"/>
</dbReference>
<dbReference type="OrthoDB" id="9816564at2"/>